<dbReference type="Pfam" id="PF02566">
    <property type="entry name" value="OsmC"/>
    <property type="match status" value="1"/>
</dbReference>
<dbReference type="PANTHER" id="PTHR39624:SF2">
    <property type="entry name" value="OSMC-LIKE PROTEIN"/>
    <property type="match status" value="1"/>
</dbReference>
<evidence type="ECO:0008006" key="4">
    <source>
        <dbReference type="Google" id="ProtNLM"/>
    </source>
</evidence>
<proteinExistence type="predicted"/>
<keyword evidence="3" id="KW-1185">Reference proteome</keyword>
<gene>
    <name evidence="2" type="ORF">N825_29940</name>
</gene>
<evidence type="ECO:0000256" key="1">
    <source>
        <dbReference type="SAM" id="MobiDB-lite"/>
    </source>
</evidence>
<dbReference type="InterPro" id="IPR003718">
    <property type="entry name" value="OsmC/Ohr_fam"/>
</dbReference>
<organism evidence="2 3">
    <name type="scientific">Skermanella stibiiresistens SB22</name>
    <dbReference type="NCBI Taxonomy" id="1385369"/>
    <lineage>
        <taxon>Bacteria</taxon>
        <taxon>Pseudomonadati</taxon>
        <taxon>Pseudomonadota</taxon>
        <taxon>Alphaproteobacteria</taxon>
        <taxon>Rhodospirillales</taxon>
        <taxon>Azospirillaceae</taxon>
        <taxon>Skermanella</taxon>
    </lineage>
</organism>
<protein>
    <recommendedName>
        <fullName evidence="4">Osmotically inducible protein OsmC</fullName>
    </recommendedName>
</protein>
<dbReference type="RefSeq" id="WP_084165311.1">
    <property type="nucleotide sequence ID" value="NZ_AVFL01000053.1"/>
</dbReference>
<name>W9GTS6_9PROT</name>
<dbReference type="EMBL" id="AVFL01000053">
    <property type="protein sequence ID" value="EWY36081.1"/>
    <property type="molecule type" value="Genomic_DNA"/>
</dbReference>
<reference evidence="2 3" key="1">
    <citation type="submission" date="2013-08" db="EMBL/GenBank/DDBJ databases">
        <title>The genome sequence of Skermanella stibiiresistens.</title>
        <authorList>
            <person name="Zhu W."/>
            <person name="Wang G."/>
        </authorList>
    </citation>
    <scope>NUCLEOTIDE SEQUENCE [LARGE SCALE GENOMIC DNA]</scope>
    <source>
        <strain evidence="2 3">SB22</strain>
    </source>
</reference>
<comment type="caution">
    <text evidence="2">The sequence shown here is derived from an EMBL/GenBank/DDBJ whole genome shotgun (WGS) entry which is preliminary data.</text>
</comment>
<dbReference type="InterPro" id="IPR015946">
    <property type="entry name" value="KH_dom-like_a/b"/>
</dbReference>
<dbReference type="PANTHER" id="PTHR39624">
    <property type="entry name" value="PROTEIN INVOLVED IN RIMO-MEDIATED BETA-METHYLTHIOLATION OF RIBOSOMAL PROTEIN S12 YCAO"/>
    <property type="match status" value="1"/>
</dbReference>
<sequence>MAAMRTHVRVSESGESPFAVHIHAGSHVLAGDEPVSAGGGGLGPTPFELLSAALAECTAMTVRWFARARGWPVEHIEVVVDHRKKLLVGHSDPVDVFNKTLTILSPALTVEQRARLHKVAEKCPVHRVLQGMHLITSRTSEESDETITAAGDEGARSASSASNVRSPSLKSSKPGAT</sequence>
<feature type="region of interest" description="Disordered" evidence="1">
    <location>
        <begin position="136"/>
        <end position="177"/>
    </location>
</feature>
<dbReference type="AlphaFoldDB" id="W9GTS6"/>
<dbReference type="InterPro" id="IPR036102">
    <property type="entry name" value="OsmC/Ohrsf"/>
</dbReference>
<dbReference type="Proteomes" id="UP000019486">
    <property type="component" value="Unassembled WGS sequence"/>
</dbReference>
<evidence type="ECO:0000313" key="2">
    <source>
        <dbReference type="EMBL" id="EWY36081.1"/>
    </source>
</evidence>
<dbReference type="OrthoDB" id="9789573at2"/>
<accession>W9GTS6</accession>
<evidence type="ECO:0000313" key="3">
    <source>
        <dbReference type="Proteomes" id="UP000019486"/>
    </source>
</evidence>
<feature type="compositionally biased region" description="Low complexity" evidence="1">
    <location>
        <begin position="156"/>
        <end position="168"/>
    </location>
</feature>
<dbReference type="Gene3D" id="3.30.300.20">
    <property type="match status" value="1"/>
</dbReference>
<dbReference type="SUPFAM" id="SSF82784">
    <property type="entry name" value="OsmC-like"/>
    <property type="match status" value="1"/>
</dbReference>
<dbReference type="STRING" id="1385369.N825_29940"/>